<dbReference type="GO" id="GO:0005524">
    <property type="term" value="F:ATP binding"/>
    <property type="evidence" value="ECO:0007669"/>
    <property type="project" value="UniProtKB-UniRule"/>
</dbReference>
<evidence type="ECO:0000313" key="9">
    <source>
        <dbReference type="Proteomes" id="UP000579136"/>
    </source>
</evidence>
<keyword evidence="9" id="KW-1185">Reference proteome</keyword>
<protein>
    <submittedName>
        <fullName evidence="8">Protein arginine kinase</fullName>
        <ecNumber evidence="8">2.7.14.1</ecNumber>
    </submittedName>
</protein>
<dbReference type="InterPro" id="IPR000749">
    <property type="entry name" value="ATP-guanido_PTrfase"/>
</dbReference>
<dbReference type="PANTHER" id="PTHR11547:SF38">
    <property type="entry name" value="ARGININE KINASE 1-RELATED"/>
    <property type="match status" value="1"/>
</dbReference>
<evidence type="ECO:0000256" key="3">
    <source>
        <dbReference type="ARBA" id="ARBA00022777"/>
    </source>
</evidence>
<dbReference type="CDD" id="cd07930">
    <property type="entry name" value="bacterial_phosphagen_kinase"/>
    <property type="match status" value="1"/>
</dbReference>
<dbReference type="Pfam" id="PF00217">
    <property type="entry name" value="ATP-gua_Ptrans"/>
    <property type="match status" value="1"/>
</dbReference>
<dbReference type="GO" id="GO:0005615">
    <property type="term" value="C:extracellular space"/>
    <property type="evidence" value="ECO:0007669"/>
    <property type="project" value="TreeGrafter"/>
</dbReference>
<dbReference type="GO" id="GO:0046314">
    <property type="term" value="P:phosphocreatine biosynthetic process"/>
    <property type="evidence" value="ECO:0007669"/>
    <property type="project" value="InterPro"/>
</dbReference>
<dbReference type="AlphaFoldDB" id="A0A9Q2CZ35"/>
<dbReference type="InterPro" id="IPR022415">
    <property type="entry name" value="ATP-guanido_PTrfase_AS"/>
</dbReference>
<name>A0A9Q2CZ35_9STAP</name>
<feature type="binding site" evidence="5">
    <location>
        <begin position="190"/>
        <end position="195"/>
    </location>
    <ligand>
        <name>ATP</name>
        <dbReference type="ChEBI" id="CHEBI:30616"/>
    </ligand>
</feature>
<feature type="binding site" evidence="5">
    <location>
        <begin position="159"/>
        <end position="163"/>
    </location>
    <ligand>
        <name>ATP</name>
        <dbReference type="ChEBI" id="CHEBI:30616"/>
    </ligand>
</feature>
<feature type="binding site" evidence="5">
    <location>
        <begin position="18"/>
        <end position="22"/>
    </location>
    <ligand>
        <name>ATP</name>
        <dbReference type="ChEBI" id="CHEBI:30616"/>
    </ligand>
</feature>
<evidence type="ECO:0000256" key="6">
    <source>
        <dbReference type="RuleBase" id="RU000505"/>
    </source>
</evidence>
<comment type="similarity">
    <text evidence="5 6">Belongs to the ATP:guanido phosphotransferase family.</text>
</comment>
<comment type="caution">
    <text evidence="5">Lacks conserved residue(s) required for the propagation of feature annotation.</text>
</comment>
<keyword evidence="1 5" id="KW-0808">Transferase</keyword>
<dbReference type="PANTHER" id="PTHR11547">
    <property type="entry name" value="ARGININE OR CREATINE KINASE"/>
    <property type="match status" value="1"/>
</dbReference>
<feature type="binding site" evidence="5">
    <location>
        <position position="108"/>
    </location>
    <ligand>
        <name>ATP</name>
        <dbReference type="ChEBI" id="CHEBI:30616"/>
    </ligand>
</feature>
<evidence type="ECO:0000259" key="7">
    <source>
        <dbReference type="PROSITE" id="PS51510"/>
    </source>
</evidence>
<accession>A0A9Q2CZ35</accession>
<dbReference type="InterPro" id="IPR014746">
    <property type="entry name" value="Gln_synth/guanido_kin_cat_dom"/>
</dbReference>
<proteinExistence type="inferred from homology"/>
<dbReference type="SUPFAM" id="SSF55931">
    <property type="entry name" value="Glutamine synthetase/guanido kinase"/>
    <property type="match status" value="1"/>
</dbReference>
<dbReference type="EMBL" id="JACHHF010000004">
    <property type="protein sequence ID" value="MBB5175897.1"/>
    <property type="molecule type" value="Genomic_DNA"/>
</dbReference>
<dbReference type="Proteomes" id="UP000579136">
    <property type="component" value="Unassembled WGS sequence"/>
</dbReference>
<evidence type="ECO:0000256" key="5">
    <source>
        <dbReference type="PROSITE-ProRule" id="PRU00843"/>
    </source>
</evidence>
<dbReference type="InterPro" id="IPR022414">
    <property type="entry name" value="ATP-guanido_PTrfase_cat"/>
</dbReference>
<evidence type="ECO:0000256" key="2">
    <source>
        <dbReference type="ARBA" id="ARBA00022741"/>
    </source>
</evidence>
<dbReference type="EC" id="2.7.14.1" evidence="8"/>
<keyword evidence="4 5" id="KW-0067">ATP-binding</keyword>
<evidence type="ECO:0000256" key="1">
    <source>
        <dbReference type="ARBA" id="ARBA00022679"/>
    </source>
</evidence>
<dbReference type="GO" id="GO:0004111">
    <property type="term" value="F:creatine kinase activity"/>
    <property type="evidence" value="ECO:0007669"/>
    <property type="project" value="InterPro"/>
</dbReference>
<organism evidence="8 9">
    <name type="scientific">Nosocomiicoccus ampullae</name>
    <dbReference type="NCBI Taxonomy" id="489910"/>
    <lineage>
        <taxon>Bacteria</taxon>
        <taxon>Bacillati</taxon>
        <taxon>Bacillota</taxon>
        <taxon>Bacilli</taxon>
        <taxon>Bacillales</taxon>
        <taxon>Staphylococcaceae</taxon>
        <taxon>Nosocomiicoccus</taxon>
    </lineage>
</organism>
<dbReference type="RefSeq" id="WP_183673639.1">
    <property type="nucleotide sequence ID" value="NZ_CBCRYX010000006.1"/>
</dbReference>
<keyword evidence="3 5" id="KW-0418">Kinase</keyword>
<dbReference type="Gene3D" id="3.30.590.10">
    <property type="entry name" value="Glutamine synthetase/guanido kinase, catalytic domain"/>
    <property type="match status" value="1"/>
</dbReference>
<comment type="caution">
    <text evidence="8">The sequence shown here is derived from an EMBL/GenBank/DDBJ whole genome shotgun (WGS) entry which is preliminary data.</text>
</comment>
<keyword evidence="2 5" id="KW-0547">Nucleotide-binding</keyword>
<reference evidence="8 9" key="1">
    <citation type="submission" date="2020-08" db="EMBL/GenBank/DDBJ databases">
        <title>Genomic Encyclopedia of Type Strains, Phase IV (KMG-IV): sequencing the most valuable type-strain genomes for metagenomic binning, comparative biology and taxonomic classification.</title>
        <authorList>
            <person name="Goeker M."/>
        </authorList>
    </citation>
    <scope>NUCLEOTIDE SEQUENCE [LARGE SCALE GENOMIC DNA]</scope>
    <source>
        <strain evidence="8 9">DSM 19163</strain>
    </source>
</reference>
<dbReference type="PROSITE" id="PS51510">
    <property type="entry name" value="PHOSPHAGEN_KINASE_C"/>
    <property type="match status" value="1"/>
</dbReference>
<dbReference type="GO" id="GO:1990424">
    <property type="term" value="F:protein arginine kinase activity"/>
    <property type="evidence" value="ECO:0007669"/>
    <property type="project" value="UniProtKB-EC"/>
</dbReference>
<gene>
    <name evidence="8" type="ORF">HNQ45_000781</name>
</gene>
<evidence type="ECO:0000256" key="4">
    <source>
        <dbReference type="ARBA" id="ARBA00022840"/>
    </source>
</evidence>
<feature type="domain" description="Phosphagen kinase C-terminal" evidence="7">
    <location>
        <begin position="15"/>
        <end position="237"/>
    </location>
</feature>
<dbReference type="InterPro" id="IPR023660">
    <property type="entry name" value="Arg_Kinase"/>
</dbReference>
<sequence>MKTSPWLKNSPNAPIEMSSRIRLARNIEGLTYPHLIKDKSEYDEVLKTIRNKYTGFEVIKMDDLSEIEKQLMIEKFLISPLFKRRGHSLIVSEDESTSIMVGEEDHIRIQVMNVGHSLEELYEIASDIDDTIEKDFDYQFDRQYGFKTACPTNVGTGLRASVMLHLPALTRNNRIRRLRDVLTRMGYTLRGIYGEGSNPVGDVYQLSNQVTLGLSELEIIHHLDEIKEQIIYEETRMREWFYHNRALTVRDAIFRSYGLLRYAEQMSLEEAAMHLSHIKYGVDMNVLELENFEFQALLKQIQHAFIRQGLEDVESVHLEAAENKARATFLKRTLGGK</sequence>
<dbReference type="PROSITE" id="PS00112">
    <property type="entry name" value="PHOSPHAGEN_KINASE"/>
    <property type="match status" value="1"/>
</dbReference>
<evidence type="ECO:0000313" key="8">
    <source>
        <dbReference type="EMBL" id="MBB5175897.1"/>
    </source>
</evidence>